<dbReference type="InterPro" id="IPR057678">
    <property type="entry name" value="DUF7918"/>
</dbReference>
<dbReference type="Proteomes" id="UP000256970">
    <property type="component" value="Unassembled WGS sequence"/>
</dbReference>
<sequence length="309" mass="33458">MLFCDLCWSLVSLIIRDHQSSSGLVHVLSCKVWVKLDGKDIGYTKASCCESSRRGFSVKFCGFHHTNPHTGNRSHKAFKFGALKPAAHAAIVEHLDQINAGRIEVTCEAVVRTGSKQKHDTEGAKWATDAANKKLPEGKKWFLQPGLQTEEGAVRQTKSSSETYTDAQMYPLPVLHMFYDTADNLRLRKILDPSKPQHAAILARASSAGVARSSSRQPKQEHRAAGVKREHSSSDQQQHAAAGDSDAAAVPRSATAVTINLADEAPAPLRVGGRALAADELAVCDLAGSDDEDGPVWCVQKKQAIELAM</sequence>
<dbReference type="Pfam" id="PF25534">
    <property type="entry name" value="DUF7918"/>
    <property type="match status" value="1"/>
</dbReference>
<gene>
    <name evidence="3" type="ORF">BQ4739_LOCUS7415</name>
</gene>
<reference evidence="3 4" key="1">
    <citation type="submission" date="2016-10" db="EMBL/GenBank/DDBJ databases">
        <authorList>
            <person name="Cai Z."/>
        </authorList>
    </citation>
    <scope>NUCLEOTIDE SEQUENCE [LARGE SCALE GENOMIC DNA]</scope>
</reference>
<proteinExistence type="predicted"/>
<dbReference type="EMBL" id="FNXT01000767">
    <property type="protein sequence ID" value="SZX66989.1"/>
    <property type="molecule type" value="Genomic_DNA"/>
</dbReference>
<name>A0A383VQ68_TETOB</name>
<accession>A0A383VQ68</accession>
<feature type="domain" description="DUF7918" evidence="2">
    <location>
        <begin position="32"/>
        <end position="190"/>
    </location>
</feature>
<evidence type="ECO:0000259" key="2">
    <source>
        <dbReference type="Pfam" id="PF25534"/>
    </source>
</evidence>
<protein>
    <recommendedName>
        <fullName evidence="2">DUF7918 domain-containing protein</fullName>
    </recommendedName>
</protein>
<feature type="compositionally biased region" description="Basic and acidic residues" evidence="1">
    <location>
        <begin position="218"/>
        <end position="233"/>
    </location>
</feature>
<evidence type="ECO:0000256" key="1">
    <source>
        <dbReference type="SAM" id="MobiDB-lite"/>
    </source>
</evidence>
<dbReference type="AlphaFoldDB" id="A0A383VQ68"/>
<evidence type="ECO:0000313" key="3">
    <source>
        <dbReference type="EMBL" id="SZX66989.1"/>
    </source>
</evidence>
<keyword evidence="4" id="KW-1185">Reference proteome</keyword>
<feature type="compositionally biased region" description="Low complexity" evidence="1">
    <location>
        <begin position="204"/>
        <end position="216"/>
    </location>
</feature>
<organism evidence="3 4">
    <name type="scientific">Tetradesmus obliquus</name>
    <name type="common">Green alga</name>
    <name type="synonym">Acutodesmus obliquus</name>
    <dbReference type="NCBI Taxonomy" id="3088"/>
    <lineage>
        <taxon>Eukaryota</taxon>
        <taxon>Viridiplantae</taxon>
        <taxon>Chlorophyta</taxon>
        <taxon>core chlorophytes</taxon>
        <taxon>Chlorophyceae</taxon>
        <taxon>CS clade</taxon>
        <taxon>Sphaeropleales</taxon>
        <taxon>Scenedesmaceae</taxon>
        <taxon>Tetradesmus</taxon>
    </lineage>
</organism>
<feature type="compositionally biased region" description="Low complexity" evidence="1">
    <location>
        <begin position="234"/>
        <end position="249"/>
    </location>
</feature>
<feature type="region of interest" description="Disordered" evidence="1">
    <location>
        <begin position="204"/>
        <end position="249"/>
    </location>
</feature>
<evidence type="ECO:0000313" key="4">
    <source>
        <dbReference type="Proteomes" id="UP000256970"/>
    </source>
</evidence>